<dbReference type="EMBL" id="CAJNON010000067">
    <property type="protein sequence ID" value="CAF0906244.1"/>
    <property type="molecule type" value="Genomic_DNA"/>
</dbReference>
<dbReference type="EMBL" id="CAJOBB010000085">
    <property type="protein sequence ID" value="CAF3553526.1"/>
    <property type="molecule type" value="Genomic_DNA"/>
</dbReference>
<dbReference type="EMBL" id="CAJOAY010000085">
    <property type="protein sequence ID" value="CAF3528424.1"/>
    <property type="molecule type" value="Genomic_DNA"/>
</dbReference>
<sequence>MSGERLPTNLLEANIHNSDDNTNANPIWLQSPSHPDSNEVNMEENNSKELTELLSKLLTAYNKYNGNNEASSLPPVRRSNFWKRSNFWRKRSNFWRRDLDSQEYEQLM</sequence>
<dbReference type="Proteomes" id="UP000663868">
    <property type="component" value="Unassembled WGS sequence"/>
</dbReference>
<dbReference type="OrthoDB" id="10002025at2759"/>
<protein>
    <submittedName>
        <fullName evidence="1">Uncharacterized protein</fullName>
    </submittedName>
</protein>
<dbReference type="EMBL" id="CAJNOM010000284">
    <property type="protein sequence ID" value="CAF1319435.1"/>
    <property type="molecule type" value="Genomic_DNA"/>
</dbReference>
<dbReference type="EMBL" id="CAJNOE010000101">
    <property type="protein sequence ID" value="CAF0912174.1"/>
    <property type="molecule type" value="Genomic_DNA"/>
</dbReference>
<organism evidence="1 9">
    <name type="scientific">Adineta steineri</name>
    <dbReference type="NCBI Taxonomy" id="433720"/>
    <lineage>
        <taxon>Eukaryota</taxon>
        <taxon>Metazoa</taxon>
        <taxon>Spiralia</taxon>
        <taxon>Gnathifera</taxon>
        <taxon>Rotifera</taxon>
        <taxon>Eurotatoria</taxon>
        <taxon>Bdelloidea</taxon>
        <taxon>Adinetida</taxon>
        <taxon>Adinetidae</taxon>
        <taxon>Adineta</taxon>
    </lineage>
</organism>
<dbReference type="Proteomes" id="UP000663860">
    <property type="component" value="Unassembled WGS sequence"/>
</dbReference>
<gene>
    <name evidence="1" type="ORF">BJG266_LOCUS615</name>
    <name evidence="3" type="ORF">IZO911_LOCUS12837</name>
    <name evidence="7" type="ORF">KXQ929_LOCUS2771</name>
    <name evidence="6" type="ORF">OKA104_LOCUS2976</name>
    <name evidence="4" type="ORF">QVE165_LOCUS14672</name>
    <name evidence="5" type="ORF">QVE165_LOCUS32254</name>
    <name evidence="2" type="ORF">VCS650_LOCUS9586</name>
</gene>
<evidence type="ECO:0000313" key="2">
    <source>
        <dbReference type="EMBL" id="CAF0906244.1"/>
    </source>
</evidence>
<evidence type="ECO:0000313" key="9">
    <source>
        <dbReference type="Proteomes" id="UP000663877"/>
    </source>
</evidence>
<dbReference type="EMBL" id="CAJNOM010000078">
    <property type="protein sequence ID" value="CAF0996169.1"/>
    <property type="molecule type" value="Genomic_DNA"/>
</dbReference>
<dbReference type="Proteomes" id="UP000663877">
    <property type="component" value="Unassembled WGS sequence"/>
</dbReference>
<dbReference type="EMBL" id="CAJNOI010000002">
    <property type="protein sequence ID" value="CAF0724668.1"/>
    <property type="molecule type" value="Genomic_DNA"/>
</dbReference>
<comment type="caution">
    <text evidence="1">The sequence shown here is derived from an EMBL/GenBank/DDBJ whole genome shotgun (WGS) entry which is preliminary data.</text>
</comment>
<evidence type="ECO:0000313" key="5">
    <source>
        <dbReference type="EMBL" id="CAF1319435.1"/>
    </source>
</evidence>
<name>A0A813MS42_9BILA</name>
<evidence type="ECO:0000313" key="1">
    <source>
        <dbReference type="EMBL" id="CAF0724668.1"/>
    </source>
</evidence>
<evidence type="ECO:0000313" key="4">
    <source>
        <dbReference type="EMBL" id="CAF0996169.1"/>
    </source>
</evidence>
<dbReference type="Proteomes" id="UP000663832">
    <property type="component" value="Unassembled WGS sequence"/>
</dbReference>
<dbReference type="AlphaFoldDB" id="A0A813MS42"/>
<evidence type="ECO:0000313" key="3">
    <source>
        <dbReference type="EMBL" id="CAF0912174.1"/>
    </source>
</evidence>
<reference evidence="1" key="1">
    <citation type="submission" date="2021-02" db="EMBL/GenBank/DDBJ databases">
        <authorList>
            <person name="Nowell W R."/>
        </authorList>
    </citation>
    <scope>NUCLEOTIDE SEQUENCE</scope>
</reference>
<evidence type="ECO:0000313" key="6">
    <source>
        <dbReference type="EMBL" id="CAF3528424.1"/>
    </source>
</evidence>
<keyword evidence="8" id="KW-1185">Reference proteome</keyword>
<evidence type="ECO:0000313" key="7">
    <source>
        <dbReference type="EMBL" id="CAF3553526.1"/>
    </source>
</evidence>
<dbReference type="Proteomes" id="UP000663881">
    <property type="component" value="Unassembled WGS sequence"/>
</dbReference>
<dbReference type="Proteomes" id="UP000663891">
    <property type="component" value="Unassembled WGS sequence"/>
</dbReference>
<evidence type="ECO:0000313" key="8">
    <source>
        <dbReference type="Proteomes" id="UP000663832"/>
    </source>
</evidence>
<accession>A0A813MS42</accession>
<proteinExistence type="predicted"/>